<dbReference type="EMBL" id="FZOW01000038">
    <property type="protein sequence ID" value="SNT53244.1"/>
    <property type="molecule type" value="Genomic_DNA"/>
</dbReference>
<sequence>PEAVDAGPIAFVRDGDQIRLDVGKGTLDVLVDDAELEARKQGWAPLPPRYTRGVLAKYSKLVGSASTGAVLV</sequence>
<gene>
    <name evidence="2" type="ORF">SAMN05421642_1381</name>
</gene>
<dbReference type="Pfam" id="PF24877">
    <property type="entry name" value="ILV_EDD_C"/>
    <property type="match status" value="1"/>
</dbReference>
<organism evidence="2 3">
    <name type="scientific">Rhodococcoides kyotonense</name>
    <dbReference type="NCBI Taxonomy" id="398843"/>
    <lineage>
        <taxon>Bacteria</taxon>
        <taxon>Bacillati</taxon>
        <taxon>Actinomycetota</taxon>
        <taxon>Actinomycetes</taxon>
        <taxon>Mycobacteriales</taxon>
        <taxon>Nocardiaceae</taxon>
        <taxon>Rhodococcoides</taxon>
    </lineage>
</organism>
<feature type="domain" description="Dihydroxy-acid/6-phosphogluconate dehydratase C-terminal" evidence="1">
    <location>
        <begin position="1"/>
        <end position="69"/>
    </location>
</feature>
<dbReference type="PANTHER" id="PTHR21000">
    <property type="entry name" value="DIHYDROXY-ACID DEHYDRATASE DAD"/>
    <property type="match status" value="1"/>
</dbReference>
<dbReference type="InterPro" id="IPR056740">
    <property type="entry name" value="ILV_EDD_C"/>
</dbReference>
<dbReference type="InterPro" id="IPR042096">
    <property type="entry name" value="Dihydro-acid_dehy_C"/>
</dbReference>
<feature type="non-terminal residue" evidence="2">
    <location>
        <position position="1"/>
    </location>
</feature>
<protein>
    <submittedName>
        <fullName evidence="2">Dihydroxy-acid dehydratase</fullName>
    </submittedName>
</protein>
<dbReference type="Proteomes" id="UP000198327">
    <property type="component" value="Unassembled WGS sequence"/>
</dbReference>
<evidence type="ECO:0000313" key="3">
    <source>
        <dbReference type="Proteomes" id="UP000198327"/>
    </source>
</evidence>
<dbReference type="GO" id="GO:0004160">
    <property type="term" value="F:dihydroxy-acid dehydratase activity"/>
    <property type="evidence" value="ECO:0007669"/>
    <property type="project" value="TreeGrafter"/>
</dbReference>
<dbReference type="GO" id="GO:0009082">
    <property type="term" value="P:branched-chain amino acid biosynthetic process"/>
    <property type="evidence" value="ECO:0007669"/>
    <property type="project" value="TreeGrafter"/>
</dbReference>
<dbReference type="AlphaFoldDB" id="A0A239NFR2"/>
<evidence type="ECO:0000259" key="1">
    <source>
        <dbReference type="Pfam" id="PF24877"/>
    </source>
</evidence>
<accession>A0A239NFR2</accession>
<name>A0A239NFR2_9NOCA</name>
<dbReference type="SUPFAM" id="SSF52016">
    <property type="entry name" value="LeuD/IlvD-like"/>
    <property type="match status" value="1"/>
</dbReference>
<dbReference type="Gene3D" id="3.50.30.80">
    <property type="entry name" value="IlvD/EDD C-terminal domain-like"/>
    <property type="match status" value="1"/>
</dbReference>
<reference evidence="3" key="1">
    <citation type="submission" date="2017-06" db="EMBL/GenBank/DDBJ databases">
        <authorList>
            <person name="Varghese N."/>
            <person name="Submissions S."/>
        </authorList>
    </citation>
    <scope>NUCLEOTIDE SEQUENCE [LARGE SCALE GENOMIC DNA]</scope>
    <source>
        <strain evidence="3">JCM 23211</strain>
    </source>
</reference>
<dbReference type="PANTHER" id="PTHR21000:SF5">
    <property type="entry name" value="DIHYDROXY-ACID DEHYDRATASE, MITOCHONDRIAL"/>
    <property type="match status" value="1"/>
</dbReference>
<proteinExistence type="predicted"/>
<keyword evidence="3" id="KW-1185">Reference proteome</keyword>
<dbReference type="InterPro" id="IPR050165">
    <property type="entry name" value="DHAD_IlvD/Edd"/>
</dbReference>
<evidence type="ECO:0000313" key="2">
    <source>
        <dbReference type="EMBL" id="SNT53244.1"/>
    </source>
</evidence>